<dbReference type="AlphaFoldDB" id="A0A654LW68"/>
<keyword evidence="3" id="KW-1185">Reference proteome</keyword>
<organism evidence="2 3">
    <name type="scientific">Candidatus Nitrosocosmicus oleophilus</name>
    <dbReference type="NCBI Taxonomy" id="1353260"/>
    <lineage>
        <taxon>Archaea</taxon>
        <taxon>Nitrososphaerota</taxon>
        <taxon>Nitrososphaeria</taxon>
        <taxon>Nitrososphaerales</taxon>
        <taxon>Nitrososphaeraceae</taxon>
        <taxon>Candidatus Nitrosocosmicus</taxon>
    </lineage>
</organism>
<evidence type="ECO:0000313" key="2">
    <source>
        <dbReference type="EMBL" id="ALI35237.1"/>
    </source>
</evidence>
<evidence type="ECO:0000313" key="3">
    <source>
        <dbReference type="Proteomes" id="UP000058925"/>
    </source>
</evidence>
<reference evidence="3" key="1">
    <citation type="submission" date="2015-10" db="EMBL/GenBank/DDBJ databases">
        <title>Niche specialization of a soil ammonia-oxidizing archaeon, Candidatus Nitrosocosmicus oleophilus.</title>
        <authorList>
            <person name="Jung M.-Y."/>
            <person name="Rhee S.-K."/>
        </authorList>
    </citation>
    <scope>NUCLEOTIDE SEQUENCE [LARGE SCALE GENOMIC DNA]</scope>
    <source>
        <strain evidence="3">MY3</strain>
    </source>
</reference>
<proteinExistence type="predicted"/>
<keyword evidence="1" id="KW-0472">Membrane</keyword>
<keyword evidence="1" id="KW-0812">Transmembrane</keyword>
<name>A0A654LW68_9ARCH</name>
<protein>
    <submittedName>
        <fullName evidence="2">Uncharacterized protein</fullName>
    </submittedName>
</protein>
<dbReference type="KEGG" id="taa:NMY3_01032"/>
<sequence length="322" mass="35181">MLDVFYVTHDLAKQMYKKIITLDKGNKTIVLSGIFVFILTLALISSNYHINNDFIAFATTLNNTQTQPNINAKSIYDTGTAVLGSNVKNLIILIPDEAHHGNGEAKENRFIEQSFLPQKSIINKGTKVIWFSGDVSHEHQIILNNDQSLFDSGTLPEFTESNPMVFNTVGNFGYISPDIDQEAVQKGFVMKGDVKVIDQSNVLNSSANNTVIGSSAITTPSSDEATQAAATTTTTLSPATSNNNIETVGVFMVPTKDIDEYVQDFKNNGFSIDSTYSFKDLRGLARDTGSEQTLLVWTAGPTMTVDTAISALKDIGEKLPYK</sequence>
<gene>
    <name evidence="2" type="ORF">NMY3_01032</name>
</gene>
<evidence type="ECO:0000256" key="1">
    <source>
        <dbReference type="SAM" id="Phobius"/>
    </source>
</evidence>
<dbReference type="Proteomes" id="UP000058925">
    <property type="component" value="Chromosome"/>
</dbReference>
<feature type="transmembrane region" description="Helical" evidence="1">
    <location>
        <begin position="28"/>
        <end position="50"/>
    </location>
</feature>
<keyword evidence="1" id="KW-1133">Transmembrane helix</keyword>
<accession>A0A654LW68</accession>
<dbReference type="EMBL" id="CP012850">
    <property type="protein sequence ID" value="ALI35237.1"/>
    <property type="molecule type" value="Genomic_DNA"/>
</dbReference>